<feature type="transmembrane region" description="Helical" evidence="2">
    <location>
        <begin position="52"/>
        <end position="76"/>
    </location>
</feature>
<keyword evidence="2" id="KW-1133">Transmembrane helix</keyword>
<keyword evidence="4" id="KW-1185">Reference proteome</keyword>
<feature type="region of interest" description="Disordered" evidence="1">
    <location>
        <begin position="287"/>
        <end position="335"/>
    </location>
</feature>
<comment type="caution">
    <text evidence="3">The sequence shown here is derived from an EMBL/GenBank/DDBJ whole genome shotgun (WGS) entry which is preliminary data.</text>
</comment>
<protein>
    <submittedName>
        <fullName evidence="3">Uncharacterized protein</fullName>
    </submittedName>
</protein>
<feature type="compositionally biased region" description="Low complexity" evidence="1">
    <location>
        <begin position="177"/>
        <end position="199"/>
    </location>
</feature>
<feature type="region of interest" description="Disordered" evidence="1">
    <location>
        <begin position="112"/>
        <end position="254"/>
    </location>
</feature>
<proteinExistence type="predicted"/>
<organism evidence="3 4">
    <name type="scientific">Electrophorus voltai</name>
    <dbReference type="NCBI Taxonomy" id="2609070"/>
    <lineage>
        <taxon>Eukaryota</taxon>
        <taxon>Metazoa</taxon>
        <taxon>Chordata</taxon>
        <taxon>Craniata</taxon>
        <taxon>Vertebrata</taxon>
        <taxon>Euteleostomi</taxon>
        <taxon>Actinopterygii</taxon>
        <taxon>Neopterygii</taxon>
        <taxon>Teleostei</taxon>
        <taxon>Ostariophysi</taxon>
        <taxon>Gymnotiformes</taxon>
        <taxon>Gymnotoidei</taxon>
        <taxon>Gymnotidae</taxon>
        <taxon>Electrophorus</taxon>
    </lineage>
</organism>
<feature type="compositionally biased region" description="Polar residues" evidence="1">
    <location>
        <begin position="146"/>
        <end position="170"/>
    </location>
</feature>
<name>A0AAD8Z1Y8_9TELE</name>
<dbReference type="Proteomes" id="UP001239994">
    <property type="component" value="Unassembled WGS sequence"/>
</dbReference>
<feature type="compositionally biased region" description="Basic and acidic residues" evidence="1">
    <location>
        <begin position="234"/>
        <end position="254"/>
    </location>
</feature>
<evidence type="ECO:0000313" key="3">
    <source>
        <dbReference type="EMBL" id="KAK1791017.1"/>
    </source>
</evidence>
<gene>
    <name evidence="3" type="ORF">P4O66_002068</name>
</gene>
<evidence type="ECO:0000256" key="1">
    <source>
        <dbReference type="SAM" id="MobiDB-lite"/>
    </source>
</evidence>
<accession>A0AAD8Z1Y8</accession>
<feature type="compositionally biased region" description="Polar residues" evidence="1">
    <location>
        <begin position="200"/>
        <end position="212"/>
    </location>
</feature>
<evidence type="ECO:0000256" key="2">
    <source>
        <dbReference type="SAM" id="Phobius"/>
    </source>
</evidence>
<keyword evidence="2" id="KW-0472">Membrane</keyword>
<evidence type="ECO:0000313" key="4">
    <source>
        <dbReference type="Proteomes" id="UP001239994"/>
    </source>
</evidence>
<feature type="compositionally biased region" description="Low complexity" evidence="1">
    <location>
        <begin position="112"/>
        <end position="123"/>
    </location>
</feature>
<sequence length="510" mass="54296">MSDTSGAAATSEVVILEEREGSGAAAGGRAQAEVPGRPAGWRWAAWPRQQTWLCAVPLLIGFVGLGLSLMLLKWIVVGSVRDYVPTDLVDAKGIGQDPIFLSKPSAFPKGADAAATTTTLSPSGPGGSAGPGFTTAVRGRPRTGAPPNTSPRGAGASGSQVTQKSPTQRSRGPASVSTTAAFDSASHASTSSPSPSNPTVLNDSTQTWTHEQPSTERPRTTPARTHANHKTQPRGRENSRYADGYREGEIVREGDGERDRENIFITGLLSFRTGPEVIQSFGRTRIRPQGRETGRPGERPGKLRPPAVWTGSTGSKASGVCPPPASSDERTDAAGGKIQPFPPSLLHYCWAWLSGRPAHPLQKDASVVDDIMAPFKCCSAREISKTILGCAQALPDITGAMASLDVVVLFSGPSDERTNLLRWLDALGLFCHSVLTAQLCTSRPVCFQGWTVKAQRIPPEYEIFTPAYCALELIETPLMQPNHSSSFIALEAEHSPAQAQHFLLAIFSKF</sequence>
<dbReference type="AlphaFoldDB" id="A0AAD8Z1Y8"/>
<keyword evidence="2" id="KW-0812">Transmembrane</keyword>
<dbReference type="EMBL" id="JAROKS010000020">
    <property type="protein sequence ID" value="KAK1791017.1"/>
    <property type="molecule type" value="Genomic_DNA"/>
</dbReference>
<reference evidence="3" key="1">
    <citation type="submission" date="2023-03" db="EMBL/GenBank/DDBJ databases">
        <title>Electrophorus voltai genome.</title>
        <authorList>
            <person name="Bian C."/>
        </authorList>
    </citation>
    <scope>NUCLEOTIDE SEQUENCE</scope>
    <source>
        <strain evidence="3">CB-2022</strain>
        <tissue evidence="3">Muscle</tissue>
    </source>
</reference>
<feature type="compositionally biased region" description="Basic and acidic residues" evidence="1">
    <location>
        <begin position="289"/>
        <end position="301"/>
    </location>
</feature>